<accession>A0AAW4RRR1</accession>
<evidence type="ECO:0000256" key="1">
    <source>
        <dbReference type="SAM" id="Phobius"/>
    </source>
</evidence>
<reference evidence="2" key="1">
    <citation type="submission" date="2015-12" db="EMBL/GenBank/DDBJ databases">
        <authorList>
            <person name="Bansal K."/>
            <person name="Midha S."/>
            <person name="Patil P.B."/>
        </authorList>
    </citation>
    <scope>NUCLEOTIDE SEQUENCE</scope>
    <source>
        <strain evidence="2">LMG867</strain>
    </source>
</reference>
<name>A0AAW4RRR1_XANCI</name>
<keyword evidence="1" id="KW-1133">Transmembrane helix</keyword>
<feature type="transmembrane region" description="Helical" evidence="1">
    <location>
        <begin position="22"/>
        <end position="43"/>
    </location>
</feature>
<evidence type="ECO:0000313" key="3">
    <source>
        <dbReference type="Proteomes" id="UP000825388"/>
    </source>
</evidence>
<gene>
    <name evidence="2" type="ORF">Xseb_16500</name>
</gene>
<protein>
    <submittedName>
        <fullName evidence="2">Uncharacterized protein</fullName>
    </submittedName>
</protein>
<comment type="caution">
    <text evidence="2">The sequence shown here is derived from an EMBL/GenBank/DDBJ whole genome shotgun (WGS) entry which is preliminary data.</text>
</comment>
<dbReference type="EMBL" id="LOKL01000131">
    <property type="protein sequence ID" value="MBZ3925578.1"/>
    <property type="molecule type" value="Genomic_DNA"/>
</dbReference>
<keyword evidence="1" id="KW-0472">Membrane</keyword>
<sequence length="62" mass="6621">MPLAGSELEVVSLAALFQTADFVALFFALALRTLALFAVFALVRPVVVIVRVLGYGDRSPTP</sequence>
<dbReference type="Proteomes" id="UP000825388">
    <property type="component" value="Unassembled WGS sequence"/>
</dbReference>
<evidence type="ECO:0000313" key="2">
    <source>
        <dbReference type="EMBL" id="MBZ3925578.1"/>
    </source>
</evidence>
<organism evidence="2 3">
    <name type="scientific">Xanthomonas citri pv. sesbaniae</name>
    <dbReference type="NCBI Taxonomy" id="473425"/>
    <lineage>
        <taxon>Bacteria</taxon>
        <taxon>Pseudomonadati</taxon>
        <taxon>Pseudomonadota</taxon>
        <taxon>Gammaproteobacteria</taxon>
        <taxon>Lysobacterales</taxon>
        <taxon>Lysobacteraceae</taxon>
        <taxon>Xanthomonas</taxon>
    </lineage>
</organism>
<dbReference type="AlphaFoldDB" id="A0AAW4RRR1"/>
<proteinExistence type="predicted"/>
<keyword evidence="1" id="KW-0812">Transmembrane</keyword>